<keyword evidence="2" id="KW-1185">Reference proteome</keyword>
<dbReference type="KEGG" id="amob:HG15A2_26170"/>
<evidence type="ECO:0000313" key="1">
    <source>
        <dbReference type="EMBL" id="QDS99295.1"/>
    </source>
</evidence>
<proteinExistence type="predicted"/>
<evidence type="ECO:0000313" key="2">
    <source>
        <dbReference type="Proteomes" id="UP000319852"/>
    </source>
</evidence>
<dbReference type="RefSeq" id="WP_145060535.1">
    <property type="nucleotide sequence ID" value="NZ_CP036263.1"/>
</dbReference>
<sequence length="143" mass="16197">MSAPDFYFAVNATARHINDAYGMESLIDYWRSLGEEFYQKRCEKWRTGGLAEIAEDWRQYFLQEPGAVVETSVDESAARLDIRVCPAIKHLRDSGREIVPYYCEHCDHTCGSMAETAGYRFSRTGGMGACQQVFTKAEDSEGN</sequence>
<dbReference type="EMBL" id="CP036263">
    <property type="protein sequence ID" value="QDS99295.1"/>
    <property type="molecule type" value="Genomic_DNA"/>
</dbReference>
<protein>
    <submittedName>
        <fullName evidence="1">Uncharacterized protein</fullName>
    </submittedName>
</protein>
<name>A0A517MWP1_9BACT</name>
<organism evidence="1 2">
    <name type="scientific">Adhaeretor mobilis</name>
    <dbReference type="NCBI Taxonomy" id="1930276"/>
    <lineage>
        <taxon>Bacteria</taxon>
        <taxon>Pseudomonadati</taxon>
        <taxon>Planctomycetota</taxon>
        <taxon>Planctomycetia</taxon>
        <taxon>Pirellulales</taxon>
        <taxon>Lacipirellulaceae</taxon>
        <taxon>Adhaeretor</taxon>
    </lineage>
</organism>
<accession>A0A517MWP1</accession>
<reference evidence="1 2" key="1">
    <citation type="submission" date="2019-02" db="EMBL/GenBank/DDBJ databases">
        <title>Deep-cultivation of Planctomycetes and their phenomic and genomic characterization uncovers novel biology.</title>
        <authorList>
            <person name="Wiegand S."/>
            <person name="Jogler M."/>
            <person name="Boedeker C."/>
            <person name="Pinto D."/>
            <person name="Vollmers J."/>
            <person name="Rivas-Marin E."/>
            <person name="Kohn T."/>
            <person name="Peeters S.H."/>
            <person name="Heuer A."/>
            <person name="Rast P."/>
            <person name="Oberbeckmann S."/>
            <person name="Bunk B."/>
            <person name="Jeske O."/>
            <person name="Meyerdierks A."/>
            <person name="Storesund J.E."/>
            <person name="Kallscheuer N."/>
            <person name="Luecker S."/>
            <person name="Lage O.M."/>
            <person name="Pohl T."/>
            <person name="Merkel B.J."/>
            <person name="Hornburger P."/>
            <person name="Mueller R.-W."/>
            <person name="Bruemmer F."/>
            <person name="Labrenz M."/>
            <person name="Spormann A.M."/>
            <person name="Op den Camp H."/>
            <person name="Overmann J."/>
            <person name="Amann R."/>
            <person name="Jetten M.S.M."/>
            <person name="Mascher T."/>
            <person name="Medema M.H."/>
            <person name="Devos D.P."/>
            <person name="Kaster A.-K."/>
            <person name="Ovreas L."/>
            <person name="Rohde M."/>
            <person name="Galperin M.Y."/>
            <person name="Jogler C."/>
        </authorList>
    </citation>
    <scope>NUCLEOTIDE SEQUENCE [LARGE SCALE GENOMIC DNA]</scope>
    <source>
        <strain evidence="1 2">HG15A2</strain>
    </source>
</reference>
<dbReference type="AlphaFoldDB" id="A0A517MWP1"/>
<dbReference type="OrthoDB" id="190226at2"/>
<dbReference type="Proteomes" id="UP000319852">
    <property type="component" value="Chromosome"/>
</dbReference>
<gene>
    <name evidence="1" type="ORF">HG15A2_26170</name>
</gene>